<gene>
    <name evidence="1" type="ORF">METZ01_LOCUS437874</name>
</gene>
<feature type="non-terminal residue" evidence="1">
    <location>
        <position position="33"/>
    </location>
</feature>
<name>A0A382YPN2_9ZZZZ</name>
<proteinExistence type="predicted"/>
<accession>A0A382YPN2</accession>
<dbReference type="EMBL" id="UINC01177398">
    <property type="protein sequence ID" value="SVD85020.1"/>
    <property type="molecule type" value="Genomic_DNA"/>
</dbReference>
<dbReference type="AlphaFoldDB" id="A0A382YPN2"/>
<protein>
    <submittedName>
        <fullName evidence="1">Uncharacterized protein</fullName>
    </submittedName>
</protein>
<sequence length="33" mass="3908">MQASLVRILLPVQHIVIKRPKPFFLDFEFSSHI</sequence>
<organism evidence="1">
    <name type="scientific">marine metagenome</name>
    <dbReference type="NCBI Taxonomy" id="408172"/>
    <lineage>
        <taxon>unclassified sequences</taxon>
        <taxon>metagenomes</taxon>
        <taxon>ecological metagenomes</taxon>
    </lineage>
</organism>
<reference evidence="1" key="1">
    <citation type="submission" date="2018-05" db="EMBL/GenBank/DDBJ databases">
        <authorList>
            <person name="Lanie J.A."/>
            <person name="Ng W.-L."/>
            <person name="Kazmierczak K.M."/>
            <person name="Andrzejewski T.M."/>
            <person name="Davidsen T.M."/>
            <person name="Wayne K.J."/>
            <person name="Tettelin H."/>
            <person name="Glass J.I."/>
            <person name="Rusch D."/>
            <person name="Podicherti R."/>
            <person name="Tsui H.-C.T."/>
            <person name="Winkler M.E."/>
        </authorList>
    </citation>
    <scope>NUCLEOTIDE SEQUENCE</scope>
</reference>
<evidence type="ECO:0000313" key="1">
    <source>
        <dbReference type="EMBL" id="SVD85020.1"/>
    </source>
</evidence>